<name>A0A8B7QG86_HIPAR</name>
<organism evidence="2 3">
    <name type="scientific">Hipposideros armiger</name>
    <name type="common">Great Himalayan leaf-nosed bat</name>
    <dbReference type="NCBI Taxonomy" id="186990"/>
    <lineage>
        <taxon>Eukaryota</taxon>
        <taxon>Metazoa</taxon>
        <taxon>Chordata</taxon>
        <taxon>Craniata</taxon>
        <taxon>Vertebrata</taxon>
        <taxon>Euteleostomi</taxon>
        <taxon>Mammalia</taxon>
        <taxon>Eutheria</taxon>
        <taxon>Laurasiatheria</taxon>
        <taxon>Chiroptera</taxon>
        <taxon>Yinpterochiroptera</taxon>
        <taxon>Rhinolophoidea</taxon>
        <taxon>Hipposideridae</taxon>
        <taxon>Hipposideros</taxon>
    </lineage>
</organism>
<protein>
    <submittedName>
        <fullName evidence="3">CASP-like protein 4A2</fullName>
    </submittedName>
</protein>
<dbReference type="KEGG" id="hai:109376355"/>
<sequence length="138" mass="14497">MLDIYLRAAPGGAGCGGGAGAVRSRKAAVRRAIGKFGCAVWRPEARAALRVRWVPGPSTAAGRVRSRPGAGQVRWRLSSEDDPGLNHPSGGRRPEEAAHRPRAWLALRRSPRACPPLPPRVAAPAPAPMPAPGWGPRG</sequence>
<dbReference type="AlphaFoldDB" id="A0A8B7QG86"/>
<proteinExistence type="predicted"/>
<dbReference type="GeneID" id="109376355"/>
<accession>A0A8B7QG86</accession>
<gene>
    <name evidence="3" type="primary">LOC109376355</name>
</gene>
<keyword evidence="2" id="KW-1185">Reference proteome</keyword>
<feature type="region of interest" description="Disordered" evidence="1">
    <location>
        <begin position="57"/>
        <end position="138"/>
    </location>
</feature>
<reference evidence="3" key="1">
    <citation type="submission" date="2025-08" db="UniProtKB">
        <authorList>
            <consortium name="RefSeq"/>
        </authorList>
    </citation>
    <scope>IDENTIFICATION</scope>
    <source>
        <tissue evidence="3">Muscle</tissue>
    </source>
</reference>
<dbReference type="RefSeq" id="XP_019487804.1">
    <property type="nucleotide sequence ID" value="XM_019632259.1"/>
</dbReference>
<dbReference type="Proteomes" id="UP000694851">
    <property type="component" value="Unplaced"/>
</dbReference>
<evidence type="ECO:0000256" key="1">
    <source>
        <dbReference type="SAM" id="MobiDB-lite"/>
    </source>
</evidence>
<evidence type="ECO:0000313" key="3">
    <source>
        <dbReference type="RefSeq" id="XP_019487804.1"/>
    </source>
</evidence>
<feature type="non-terminal residue" evidence="3">
    <location>
        <position position="138"/>
    </location>
</feature>
<evidence type="ECO:0000313" key="2">
    <source>
        <dbReference type="Proteomes" id="UP000694851"/>
    </source>
</evidence>
<feature type="compositionally biased region" description="Pro residues" evidence="1">
    <location>
        <begin position="113"/>
        <end position="138"/>
    </location>
</feature>